<dbReference type="OrthoDB" id="2396335at2759"/>
<dbReference type="AlphaFoldDB" id="A0A2Z6RIW8"/>
<dbReference type="Proteomes" id="UP000615446">
    <property type="component" value="Unassembled WGS sequence"/>
</dbReference>
<protein>
    <recommendedName>
        <fullName evidence="4">Endonuclease/exonuclease/phosphatase domain-containing protein</fullName>
    </recommendedName>
</protein>
<sequence>MHLNQFYPLFFNQPQIAFKRIHRLFNFLLSNGYVDFTPVNFSSASLGTFHRADLISRIDYVWSCPLLKCFLLTSVIFDAHDVNFSDHNPVITYYDHSFLFSSVKPAHARQLK</sequence>
<evidence type="ECO:0000313" key="1">
    <source>
        <dbReference type="EMBL" id="GBB98014.1"/>
    </source>
</evidence>
<gene>
    <name evidence="2" type="ORF">RCL2_001179800</name>
    <name evidence="1" type="ORF">RclHR1_31190003</name>
</gene>
<organism evidence="1 3">
    <name type="scientific">Rhizophagus clarus</name>
    <dbReference type="NCBI Taxonomy" id="94130"/>
    <lineage>
        <taxon>Eukaryota</taxon>
        <taxon>Fungi</taxon>
        <taxon>Fungi incertae sedis</taxon>
        <taxon>Mucoromycota</taxon>
        <taxon>Glomeromycotina</taxon>
        <taxon>Glomeromycetes</taxon>
        <taxon>Glomerales</taxon>
        <taxon>Glomeraceae</taxon>
        <taxon>Rhizophagus</taxon>
    </lineage>
</organism>
<dbReference type="EMBL" id="BEXD01002357">
    <property type="protein sequence ID" value="GBB98014.1"/>
    <property type="molecule type" value="Genomic_DNA"/>
</dbReference>
<dbReference type="Proteomes" id="UP000247702">
    <property type="component" value="Unassembled WGS sequence"/>
</dbReference>
<dbReference type="InterPro" id="IPR036691">
    <property type="entry name" value="Endo/exonu/phosph_ase_sf"/>
</dbReference>
<accession>A0A2Z6RIW8</accession>
<evidence type="ECO:0008006" key="4">
    <source>
        <dbReference type="Google" id="ProtNLM"/>
    </source>
</evidence>
<keyword evidence="3" id="KW-1185">Reference proteome</keyword>
<reference evidence="1 3" key="1">
    <citation type="submission" date="2017-11" db="EMBL/GenBank/DDBJ databases">
        <title>The genome of Rhizophagus clarus HR1 reveals common genetic basis of auxotrophy among arbuscular mycorrhizal fungi.</title>
        <authorList>
            <person name="Kobayashi Y."/>
        </authorList>
    </citation>
    <scope>NUCLEOTIDE SEQUENCE [LARGE SCALE GENOMIC DNA]</scope>
    <source>
        <strain evidence="1 3">HR1</strain>
    </source>
</reference>
<dbReference type="EMBL" id="BLAL01000083">
    <property type="protein sequence ID" value="GES84692.1"/>
    <property type="molecule type" value="Genomic_DNA"/>
</dbReference>
<reference evidence="2" key="2">
    <citation type="submission" date="2019-10" db="EMBL/GenBank/DDBJ databases">
        <title>Conservation and host-specific expression of non-tandemly repeated heterogenous ribosome RNA gene in arbuscular mycorrhizal fungi.</title>
        <authorList>
            <person name="Maeda T."/>
            <person name="Kobayashi Y."/>
            <person name="Nakagawa T."/>
            <person name="Ezawa T."/>
            <person name="Yamaguchi K."/>
            <person name="Bino T."/>
            <person name="Nishimoto Y."/>
            <person name="Shigenobu S."/>
            <person name="Kawaguchi M."/>
        </authorList>
    </citation>
    <scope>NUCLEOTIDE SEQUENCE</scope>
    <source>
        <strain evidence="2">HR1</strain>
    </source>
</reference>
<name>A0A2Z6RIW8_9GLOM</name>
<comment type="caution">
    <text evidence="1">The sequence shown here is derived from an EMBL/GenBank/DDBJ whole genome shotgun (WGS) entry which is preliminary data.</text>
</comment>
<evidence type="ECO:0000313" key="2">
    <source>
        <dbReference type="EMBL" id="GES84692.1"/>
    </source>
</evidence>
<proteinExistence type="predicted"/>
<evidence type="ECO:0000313" key="3">
    <source>
        <dbReference type="Proteomes" id="UP000247702"/>
    </source>
</evidence>
<dbReference type="SUPFAM" id="SSF56219">
    <property type="entry name" value="DNase I-like"/>
    <property type="match status" value="1"/>
</dbReference>